<feature type="compositionally biased region" description="Basic residues" evidence="5">
    <location>
        <begin position="142"/>
        <end position="171"/>
    </location>
</feature>
<dbReference type="PATRIC" id="fig|1068978.7.peg.4652"/>
<dbReference type="PROSITE" id="PS50937">
    <property type="entry name" value="HTH_MERR_2"/>
    <property type="match status" value="1"/>
</dbReference>
<evidence type="ECO:0000256" key="5">
    <source>
        <dbReference type="SAM" id="MobiDB-lite"/>
    </source>
</evidence>
<dbReference type="GO" id="GO:0003677">
    <property type="term" value="F:DNA binding"/>
    <property type="evidence" value="ECO:0007669"/>
    <property type="project" value="UniProtKB-KW"/>
</dbReference>
<dbReference type="InterPro" id="IPR000551">
    <property type="entry name" value="MerR-type_HTH_dom"/>
</dbReference>
<dbReference type="EMBL" id="CP009110">
    <property type="protein sequence ID" value="AIJ24438.1"/>
    <property type="molecule type" value="Genomic_DNA"/>
</dbReference>
<evidence type="ECO:0000256" key="3">
    <source>
        <dbReference type="ARBA" id="ARBA00023163"/>
    </source>
</evidence>
<name>A0A076MU40_AMYME</name>
<proteinExistence type="predicted"/>
<dbReference type="SMART" id="SM00422">
    <property type="entry name" value="HTH_MERR"/>
    <property type="match status" value="1"/>
</dbReference>
<evidence type="ECO:0000256" key="2">
    <source>
        <dbReference type="ARBA" id="ARBA00023125"/>
    </source>
</evidence>
<dbReference type="PANTHER" id="PTHR30204:SF94">
    <property type="entry name" value="HEAVY METAL-DEPENDENT TRANSCRIPTIONAL REGULATOR HI_0293-RELATED"/>
    <property type="match status" value="1"/>
</dbReference>
<dbReference type="InterPro" id="IPR007061">
    <property type="entry name" value="MST-like"/>
</dbReference>
<dbReference type="InterPro" id="IPR009061">
    <property type="entry name" value="DNA-bd_dom_put_sf"/>
</dbReference>
<dbReference type="AlphaFoldDB" id="A0A076MU40"/>
<keyword evidence="2" id="KW-0238">DNA-binding</keyword>
<dbReference type="Gene3D" id="1.10.1660.10">
    <property type="match status" value="1"/>
</dbReference>
<protein>
    <submittedName>
        <fullName evidence="7">MerR family transcriptional regulator</fullName>
    </submittedName>
</protein>
<dbReference type="SUPFAM" id="SSF109854">
    <property type="entry name" value="DinB/YfiT-like putative metalloenzymes"/>
    <property type="match status" value="1"/>
</dbReference>
<accession>A0A076MU40</accession>
<evidence type="ECO:0000256" key="4">
    <source>
        <dbReference type="SAM" id="Coils"/>
    </source>
</evidence>
<feature type="coiled-coil region" evidence="4">
    <location>
        <begin position="283"/>
        <end position="317"/>
    </location>
</feature>
<dbReference type="InterPro" id="IPR047057">
    <property type="entry name" value="MerR_fam"/>
</dbReference>
<dbReference type="InterPro" id="IPR034660">
    <property type="entry name" value="DinB/YfiT-like"/>
</dbReference>
<dbReference type="CDD" id="cd01282">
    <property type="entry name" value="HTH_MerR-like_sg3"/>
    <property type="match status" value="1"/>
</dbReference>
<evidence type="ECO:0000313" key="7">
    <source>
        <dbReference type="EMBL" id="AIJ24438.1"/>
    </source>
</evidence>
<dbReference type="Gene3D" id="1.20.120.450">
    <property type="entry name" value="dinb family like domain"/>
    <property type="match status" value="1"/>
</dbReference>
<feature type="compositionally biased region" description="Basic and acidic residues" evidence="5">
    <location>
        <begin position="132"/>
        <end position="141"/>
    </location>
</feature>
<keyword evidence="3" id="KW-0804">Transcription</keyword>
<feature type="region of interest" description="Disordered" evidence="5">
    <location>
        <begin position="99"/>
        <end position="183"/>
    </location>
</feature>
<dbReference type="Proteomes" id="UP000062973">
    <property type="component" value="Chromosome"/>
</dbReference>
<dbReference type="KEGG" id="amq:AMETH_4346"/>
<dbReference type="GO" id="GO:0003700">
    <property type="term" value="F:DNA-binding transcription factor activity"/>
    <property type="evidence" value="ECO:0007669"/>
    <property type="project" value="InterPro"/>
</dbReference>
<dbReference type="HOGENOM" id="CLU_835863_0_0_11"/>
<keyword evidence="1" id="KW-0805">Transcription regulation</keyword>
<sequence length="332" mass="37212">MTETDPKDDLHHYLLQAREVMLWKLEGLSEYDLRRPMTPTGTNLLGLVKHLVGCELGYFGATFGRPFGRELPWLTVDAPDADMWARADESSAEIVALPPGLGARRRHHRCARAGRRRAHPGPGARHPAPGPRAHDRRDVPPRRARGHHPRTRRRRRRDAPRHRQPAGRRRAVVGGLPGAPGAGRARILALTSPATFTLDHMRIGELAQRAGTTTRALRFYESQGLLSARRAANGYREYGEDDFRLVREIQTLQAVGFSLDDTRPFVECLRAGHETGDSCADSIEVYERKLAEVEACLDRLQAVRDGLRAKLTEALDREPGPCRVTTSFEESR</sequence>
<feature type="compositionally biased region" description="Basic residues" evidence="5">
    <location>
        <begin position="103"/>
        <end position="119"/>
    </location>
</feature>
<keyword evidence="4" id="KW-0175">Coiled coil</keyword>
<dbReference type="Pfam" id="PF04978">
    <property type="entry name" value="MST"/>
    <property type="match status" value="1"/>
</dbReference>
<dbReference type="SUPFAM" id="SSF46955">
    <property type="entry name" value="Putative DNA-binding domain"/>
    <property type="match status" value="1"/>
</dbReference>
<feature type="domain" description="HTH merR-type" evidence="6">
    <location>
        <begin position="200"/>
        <end position="268"/>
    </location>
</feature>
<dbReference type="eggNOG" id="COG2318">
    <property type="taxonomic scope" value="Bacteria"/>
</dbReference>
<organism evidence="7 8">
    <name type="scientific">Amycolatopsis methanolica 239</name>
    <dbReference type="NCBI Taxonomy" id="1068978"/>
    <lineage>
        <taxon>Bacteria</taxon>
        <taxon>Bacillati</taxon>
        <taxon>Actinomycetota</taxon>
        <taxon>Actinomycetes</taxon>
        <taxon>Pseudonocardiales</taxon>
        <taxon>Pseudonocardiaceae</taxon>
        <taxon>Amycolatopsis</taxon>
        <taxon>Amycolatopsis methanolica group</taxon>
    </lineage>
</organism>
<keyword evidence="8" id="KW-1185">Reference proteome</keyword>
<dbReference type="eggNOG" id="COG0789">
    <property type="taxonomic scope" value="Bacteria"/>
</dbReference>
<evidence type="ECO:0000256" key="1">
    <source>
        <dbReference type="ARBA" id="ARBA00023015"/>
    </source>
</evidence>
<dbReference type="STRING" id="1068978.AMETH_4346"/>
<evidence type="ECO:0000259" key="6">
    <source>
        <dbReference type="PROSITE" id="PS50937"/>
    </source>
</evidence>
<evidence type="ECO:0000313" key="8">
    <source>
        <dbReference type="Proteomes" id="UP000062973"/>
    </source>
</evidence>
<gene>
    <name evidence="7" type="ORF">AMETH_4346</name>
</gene>
<dbReference type="PANTHER" id="PTHR30204">
    <property type="entry name" value="REDOX-CYCLING DRUG-SENSING TRANSCRIPTIONAL ACTIVATOR SOXR"/>
    <property type="match status" value="1"/>
</dbReference>
<reference evidence="7 8" key="1">
    <citation type="submission" date="2014-07" db="EMBL/GenBank/DDBJ databases">
        <title>Whole Genome Sequence of the Amycolatopsis methanolica 239.</title>
        <authorList>
            <person name="Tang B."/>
        </authorList>
    </citation>
    <scope>NUCLEOTIDE SEQUENCE [LARGE SCALE GENOMIC DNA]</scope>
    <source>
        <strain evidence="7 8">239</strain>
    </source>
</reference>
<dbReference type="PRINTS" id="PR00040">
    <property type="entry name" value="HTHMERR"/>
</dbReference>
<dbReference type="Pfam" id="PF13411">
    <property type="entry name" value="MerR_1"/>
    <property type="match status" value="1"/>
</dbReference>